<protein>
    <submittedName>
        <fullName evidence="1">Uncharacterized protein</fullName>
    </submittedName>
</protein>
<evidence type="ECO:0000313" key="2">
    <source>
        <dbReference type="Proteomes" id="UP001177260"/>
    </source>
</evidence>
<sequence length="838" mass="96253">MRPALLRLLKRPSALSVLDSLISIPLGIEELESKYKSECLRYHSRAASPKIENQGVDHEQPDNHKLRTRSSPWPSSFRVYDIKSPQSEATNDCDRTRPLESTTTSTTKPTRGVGLQLGKLEYESDIGHTDGIGTRLVDDPARRHDFALWEELLRYRQRHYGDKGTQDIWEGLVVRVEGVQLPVKGERADFFWQSFVDLALKRPIMLNELVSYAFRLWEETGSRWDKLYEAVVGGLIAREMPQQAVEWHKKLQHPHLSEPNDILRIFQLAIAPRQPHKKAPPSKNQRMSTGLSVFQNICRSTKGHRIYGPVISTLLRNGLYEDLSRMHQVLVAQNDHPETHEDIQPLLEYAKGKWSPHRRQKLEVYVESRFPERTTTIEDDPNTEEPQTEKGAVREKKPFKDELGARLFATKALNFEMILSGLRMFGVAAIGPQTVREMAVRAHGGQDILEKLRQLQAAGISVVDSVFTRLVRKLASQHREVLLSDFLRSDQHFEMLEDAAAQESLLVSFYIARDWSQYNVTLAILAEISPEGPDLSNIHFRKFIGADEWRFASKLVDDMALRGSSLSKESVEFMVKHILPDRQPGHLPQKIRGRSLFKDMAFVVQNLQRAAKSGTPVSSELWIEMMKRLGMINRWYDLRDCCLWLARQYSPAPKHAVGFGVNRSAASPTSEPPSGTPDDRLLQTIFTGQMQAAIVSWGFKMRISRQPDRPYATFRPEQEDLIPWVRGLVLLRELEQHGVHLHVREIRQTCRQRLKVIFGPAIQSSRRMNRMLRRENPYSLERVIGDINRVWGEPSLFGGREHVDLFRLVNPPISKMSLRRMSRSSRQRRAASRSLDVE</sequence>
<name>A0ACC3B1M4_9EURO</name>
<dbReference type="EMBL" id="JAOPJF010000032">
    <property type="protein sequence ID" value="KAK1144248.1"/>
    <property type="molecule type" value="Genomic_DNA"/>
</dbReference>
<proteinExistence type="predicted"/>
<dbReference type="Proteomes" id="UP001177260">
    <property type="component" value="Unassembled WGS sequence"/>
</dbReference>
<organism evidence="1 2">
    <name type="scientific">Aspergillus melleus</name>
    <dbReference type="NCBI Taxonomy" id="138277"/>
    <lineage>
        <taxon>Eukaryota</taxon>
        <taxon>Fungi</taxon>
        <taxon>Dikarya</taxon>
        <taxon>Ascomycota</taxon>
        <taxon>Pezizomycotina</taxon>
        <taxon>Eurotiomycetes</taxon>
        <taxon>Eurotiomycetidae</taxon>
        <taxon>Eurotiales</taxon>
        <taxon>Aspergillaceae</taxon>
        <taxon>Aspergillus</taxon>
        <taxon>Aspergillus subgen. Circumdati</taxon>
    </lineage>
</organism>
<reference evidence="1 2" key="1">
    <citation type="journal article" date="2023" name="ACS Omega">
        <title>Identification of the Neoaspergillic Acid Biosynthesis Gene Cluster by Establishing an In Vitro CRISPR-Ribonucleoprotein Genetic System in Aspergillus melleus.</title>
        <authorList>
            <person name="Yuan B."/>
            <person name="Grau M.F."/>
            <person name="Murata R.M."/>
            <person name="Torok T."/>
            <person name="Venkateswaran K."/>
            <person name="Stajich J.E."/>
            <person name="Wang C.C.C."/>
        </authorList>
    </citation>
    <scope>NUCLEOTIDE SEQUENCE [LARGE SCALE GENOMIC DNA]</scope>
    <source>
        <strain evidence="1 2">IMV 1140</strain>
    </source>
</reference>
<keyword evidence="2" id="KW-1185">Reference proteome</keyword>
<comment type="caution">
    <text evidence="1">The sequence shown here is derived from an EMBL/GenBank/DDBJ whole genome shotgun (WGS) entry which is preliminary data.</text>
</comment>
<evidence type="ECO:0000313" key="1">
    <source>
        <dbReference type="EMBL" id="KAK1144248.1"/>
    </source>
</evidence>
<accession>A0ACC3B1M4</accession>
<gene>
    <name evidence="1" type="ORF">N8T08_005661</name>
</gene>